<dbReference type="GO" id="GO:0043190">
    <property type="term" value="C:ATP-binding cassette (ABC) transporter complex"/>
    <property type="evidence" value="ECO:0007669"/>
    <property type="project" value="InterPro"/>
</dbReference>
<evidence type="ECO:0000256" key="1">
    <source>
        <dbReference type="ARBA" id="ARBA00004429"/>
    </source>
</evidence>
<dbReference type="Proteomes" id="UP000007374">
    <property type="component" value="Unassembled WGS sequence"/>
</dbReference>
<feature type="transmembrane region" description="Helical" evidence="9">
    <location>
        <begin position="190"/>
        <end position="212"/>
    </location>
</feature>
<dbReference type="Pfam" id="PF00528">
    <property type="entry name" value="BPD_transp_1"/>
    <property type="match status" value="1"/>
</dbReference>
<evidence type="ECO:0000313" key="12">
    <source>
        <dbReference type="Proteomes" id="UP000007374"/>
    </source>
</evidence>
<proteinExistence type="inferred from homology"/>
<dbReference type="PANTHER" id="PTHR30614:SF10">
    <property type="entry name" value="ARGININE ABC TRANSPORTER PERMEASE PROTEIN ARTM"/>
    <property type="match status" value="1"/>
</dbReference>
<dbReference type="Gene3D" id="1.10.3720.10">
    <property type="entry name" value="MetI-like"/>
    <property type="match status" value="1"/>
</dbReference>
<dbReference type="NCBIfam" id="TIGR01726">
    <property type="entry name" value="HEQRo_perm_3TM"/>
    <property type="match status" value="1"/>
</dbReference>
<keyword evidence="7 9" id="KW-1133">Transmembrane helix</keyword>
<dbReference type="PROSITE" id="PS50928">
    <property type="entry name" value="ABC_TM1"/>
    <property type="match status" value="1"/>
</dbReference>
<accession>K2P7L9</accession>
<evidence type="ECO:0000256" key="5">
    <source>
        <dbReference type="ARBA" id="ARBA00022519"/>
    </source>
</evidence>
<protein>
    <submittedName>
        <fullName evidence="11">Polar amino acid transport system permease protein</fullName>
    </submittedName>
</protein>
<evidence type="ECO:0000256" key="9">
    <source>
        <dbReference type="RuleBase" id="RU363032"/>
    </source>
</evidence>
<comment type="similarity">
    <text evidence="2">Belongs to the binding-protein-dependent transport system permease family. HisMQ subfamily.</text>
</comment>
<feature type="transmembrane region" description="Helical" evidence="9">
    <location>
        <begin position="20"/>
        <end position="39"/>
    </location>
</feature>
<evidence type="ECO:0000256" key="3">
    <source>
        <dbReference type="ARBA" id="ARBA00022448"/>
    </source>
</evidence>
<feature type="transmembrane region" description="Helical" evidence="9">
    <location>
        <begin position="84"/>
        <end position="107"/>
    </location>
</feature>
<dbReference type="CDD" id="cd06261">
    <property type="entry name" value="TM_PBP2"/>
    <property type="match status" value="1"/>
</dbReference>
<feature type="transmembrane region" description="Helical" evidence="9">
    <location>
        <begin position="158"/>
        <end position="178"/>
    </location>
</feature>
<feature type="domain" description="ABC transmembrane type-1" evidence="10">
    <location>
        <begin position="15"/>
        <end position="212"/>
    </location>
</feature>
<evidence type="ECO:0000256" key="7">
    <source>
        <dbReference type="ARBA" id="ARBA00022989"/>
    </source>
</evidence>
<evidence type="ECO:0000313" key="11">
    <source>
        <dbReference type="EMBL" id="EKF43226.1"/>
    </source>
</evidence>
<keyword evidence="3 9" id="KW-0813">Transport</keyword>
<keyword evidence="5" id="KW-0997">Cell inner membrane</keyword>
<evidence type="ECO:0000256" key="2">
    <source>
        <dbReference type="ARBA" id="ARBA00010072"/>
    </source>
</evidence>
<dbReference type="InterPro" id="IPR035906">
    <property type="entry name" value="MetI-like_sf"/>
</dbReference>
<comment type="subcellular location">
    <subcellularLocation>
        <location evidence="1">Cell inner membrane</location>
        <topology evidence="1">Multi-pass membrane protein</topology>
    </subcellularLocation>
    <subcellularLocation>
        <location evidence="9">Cell membrane</location>
        <topology evidence="9">Multi-pass membrane protein</topology>
    </subcellularLocation>
</comment>
<dbReference type="InterPro" id="IPR010065">
    <property type="entry name" value="AA_ABC_transptr_permease_3TM"/>
</dbReference>
<dbReference type="STRING" id="721133.SAMN05216176_105261"/>
<reference evidence="11 12" key="1">
    <citation type="journal article" date="2012" name="J. Bacteriol.">
        <title>Genome Sequence of Nitratireductor indicus Type Strain C115.</title>
        <authorList>
            <person name="Lai Q."/>
            <person name="Li G."/>
            <person name="Yu Z."/>
            <person name="Shao Z."/>
        </authorList>
    </citation>
    <scope>NUCLEOTIDE SEQUENCE [LARGE SCALE GENOMIC DNA]</scope>
    <source>
        <strain evidence="11 12">C115</strain>
    </source>
</reference>
<dbReference type="SUPFAM" id="SSF161098">
    <property type="entry name" value="MetI-like"/>
    <property type="match status" value="1"/>
</dbReference>
<dbReference type="OrthoDB" id="4404959at2"/>
<keyword evidence="4" id="KW-1003">Cell membrane</keyword>
<sequence length="230" mass="25484">MSVLLDYLLEILQGLGTTLSLFVIALVIGFVLASAVAAFQIRFPGIVARSIWSLMFCIRGVPLLLILYVVYYGFPLLPFIRETVLWTVFASPYWCAIICLAFVEMAFTSEIIRGAYYQTPREQVEAARSLGLSGFQTFRVAILPAMLRNGFAPYTTEVILLCKSTALAFTITVMDLMGYANEIRARTLDIYHPLLIAGCIYICIVVITRLILSTLFNLVAVGGTAPEDRA</sequence>
<dbReference type="InterPro" id="IPR043429">
    <property type="entry name" value="ArtM/GltK/GlnP/TcyL/YhdX-like"/>
</dbReference>
<evidence type="ECO:0000259" key="10">
    <source>
        <dbReference type="PROSITE" id="PS50928"/>
    </source>
</evidence>
<evidence type="ECO:0000256" key="4">
    <source>
        <dbReference type="ARBA" id="ARBA00022475"/>
    </source>
</evidence>
<keyword evidence="8 9" id="KW-0472">Membrane</keyword>
<keyword evidence="6 9" id="KW-0812">Transmembrane</keyword>
<dbReference type="GO" id="GO:0006865">
    <property type="term" value="P:amino acid transport"/>
    <property type="evidence" value="ECO:0007669"/>
    <property type="project" value="TreeGrafter"/>
</dbReference>
<dbReference type="PATRIC" id="fig|1231190.3.peg.1639"/>
<name>K2P7L9_9HYPH</name>
<feature type="transmembrane region" description="Helical" evidence="9">
    <location>
        <begin position="51"/>
        <end position="72"/>
    </location>
</feature>
<comment type="caution">
    <text evidence="11">The sequence shown here is derived from an EMBL/GenBank/DDBJ whole genome shotgun (WGS) entry which is preliminary data.</text>
</comment>
<keyword evidence="12" id="KW-1185">Reference proteome</keyword>
<dbReference type="PANTHER" id="PTHR30614">
    <property type="entry name" value="MEMBRANE COMPONENT OF AMINO ACID ABC TRANSPORTER"/>
    <property type="match status" value="1"/>
</dbReference>
<evidence type="ECO:0000256" key="8">
    <source>
        <dbReference type="ARBA" id="ARBA00023136"/>
    </source>
</evidence>
<dbReference type="RefSeq" id="WP_009756380.1">
    <property type="nucleotide sequence ID" value="NZ_AMSI01000004.1"/>
</dbReference>
<dbReference type="AlphaFoldDB" id="K2P7L9"/>
<gene>
    <name evidence="11" type="ORF">NA8A_07814</name>
</gene>
<evidence type="ECO:0000256" key="6">
    <source>
        <dbReference type="ARBA" id="ARBA00022692"/>
    </source>
</evidence>
<organism evidence="11 12">
    <name type="scientific">Nitratireductor indicus C115</name>
    <dbReference type="NCBI Taxonomy" id="1231190"/>
    <lineage>
        <taxon>Bacteria</taxon>
        <taxon>Pseudomonadati</taxon>
        <taxon>Pseudomonadota</taxon>
        <taxon>Alphaproteobacteria</taxon>
        <taxon>Hyphomicrobiales</taxon>
        <taxon>Phyllobacteriaceae</taxon>
        <taxon>Nitratireductor</taxon>
    </lineage>
</organism>
<dbReference type="eggNOG" id="COG4160">
    <property type="taxonomic scope" value="Bacteria"/>
</dbReference>
<dbReference type="InterPro" id="IPR000515">
    <property type="entry name" value="MetI-like"/>
</dbReference>
<dbReference type="GO" id="GO:0022857">
    <property type="term" value="F:transmembrane transporter activity"/>
    <property type="evidence" value="ECO:0007669"/>
    <property type="project" value="InterPro"/>
</dbReference>
<dbReference type="EMBL" id="AMSI01000004">
    <property type="protein sequence ID" value="EKF43226.1"/>
    <property type="molecule type" value="Genomic_DNA"/>
</dbReference>